<evidence type="ECO:0000313" key="7">
    <source>
        <dbReference type="Proteomes" id="UP000593571"/>
    </source>
</evidence>
<feature type="domain" description="Elongation factor EFG" evidence="4">
    <location>
        <begin position="148"/>
        <end position="235"/>
    </location>
</feature>
<dbReference type="Gene3D" id="3.30.70.870">
    <property type="entry name" value="Elongation Factor G (Translational Gtpase), domain 3"/>
    <property type="match status" value="1"/>
</dbReference>
<dbReference type="CDD" id="cd01693">
    <property type="entry name" value="mtEFG2_like_IV"/>
    <property type="match status" value="1"/>
</dbReference>
<dbReference type="PANTHER" id="PTHR43261:SF1">
    <property type="entry name" value="RIBOSOME-RELEASING FACTOR 2, MITOCHONDRIAL"/>
    <property type="match status" value="1"/>
</dbReference>
<dbReference type="FunFam" id="3.30.70.240:FF:000008">
    <property type="entry name" value="Ribosome-releasing factor 2, mitochondrial"/>
    <property type="match status" value="1"/>
</dbReference>
<dbReference type="SUPFAM" id="SSF54980">
    <property type="entry name" value="EF-G C-terminal domain-like"/>
    <property type="match status" value="2"/>
</dbReference>
<dbReference type="InterPro" id="IPR035649">
    <property type="entry name" value="EFG_V"/>
</dbReference>
<keyword evidence="2" id="KW-0648">Protein biosynthesis</keyword>
<dbReference type="Pfam" id="PF00679">
    <property type="entry name" value="EFG_C"/>
    <property type="match status" value="1"/>
</dbReference>
<dbReference type="GO" id="GO:0003924">
    <property type="term" value="F:GTPase activity"/>
    <property type="evidence" value="ECO:0007669"/>
    <property type="project" value="TreeGrafter"/>
</dbReference>
<dbReference type="PANTHER" id="PTHR43261">
    <property type="entry name" value="TRANSLATION ELONGATION FACTOR G-RELATED"/>
    <property type="match status" value="1"/>
</dbReference>
<dbReference type="SMART" id="SM00838">
    <property type="entry name" value="EFG_C"/>
    <property type="match status" value="1"/>
</dbReference>
<dbReference type="GO" id="GO:0032543">
    <property type="term" value="P:mitochondrial translation"/>
    <property type="evidence" value="ECO:0007669"/>
    <property type="project" value="TreeGrafter"/>
</dbReference>
<dbReference type="Gene3D" id="3.30.70.240">
    <property type="match status" value="1"/>
</dbReference>
<dbReference type="InterPro" id="IPR000640">
    <property type="entry name" value="EFG_V-like"/>
</dbReference>
<dbReference type="SUPFAM" id="SSF54211">
    <property type="entry name" value="Ribosomal protein S5 domain 2-like"/>
    <property type="match status" value="1"/>
</dbReference>
<dbReference type="GO" id="GO:0032790">
    <property type="term" value="P:ribosome disassembly"/>
    <property type="evidence" value="ECO:0007669"/>
    <property type="project" value="TreeGrafter"/>
</dbReference>
<accession>A0A7J8EYN6</accession>
<dbReference type="InterPro" id="IPR020568">
    <property type="entry name" value="Ribosomal_Su5_D2-typ_SF"/>
</dbReference>
<gene>
    <name evidence="6" type="ORF">HJG63_005564</name>
</gene>
<dbReference type="AlphaFoldDB" id="A0A7J8EYN6"/>
<dbReference type="CDD" id="cd03713">
    <property type="entry name" value="EFG_mtEFG_C"/>
    <property type="match status" value="1"/>
</dbReference>
<dbReference type="GO" id="GO:0005739">
    <property type="term" value="C:mitochondrion"/>
    <property type="evidence" value="ECO:0007669"/>
    <property type="project" value="TreeGrafter"/>
</dbReference>
<feature type="domain" description="Translation elongation factor EFG/EF2" evidence="5">
    <location>
        <begin position="27"/>
        <end position="146"/>
    </location>
</feature>
<sequence length="243" mass="26721">MGELHIEIIHDRIKREYGLETYLGPLQVAYRETILNSVCASDTLDRTLGDKRHLVTIELEAKPIETSSVTPVIEYAEGVSEDILKASQEAIENGIHSACLQGPLLGSPIQDVAITLHSLIIHPGTSSTMISACVSRCVQKALKKADKQVLEPLMNLEVTVTRDYLSPVLADLAQRRGNIQEIQTRQDNRVVIGFVPLAEIMGYSTVLRTLTSGSATFAVELSHYEAMNPQDQSTLLNRRSGLT</sequence>
<keyword evidence="7" id="KW-1185">Reference proteome</keyword>
<dbReference type="GO" id="GO:0005525">
    <property type="term" value="F:GTP binding"/>
    <property type="evidence" value="ECO:0007669"/>
    <property type="project" value="UniProtKB-KW"/>
</dbReference>
<organism evidence="6 7">
    <name type="scientific">Rousettus aegyptiacus</name>
    <name type="common">Egyptian fruit bat</name>
    <name type="synonym">Pteropus aegyptiacus</name>
    <dbReference type="NCBI Taxonomy" id="9407"/>
    <lineage>
        <taxon>Eukaryota</taxon>
        <taxon>Metazoa</taxon>
        <taxon>Chordata</taxon>
        <taxon>Craniata</taxon>
        <taxon>Vertebrata</taxon>
        <taxon>Euteleostomi</taxon>
        <taxon>Mammalia</taxon>
        <taxon>Eutheria</taxon>
        <taxon>Laurasiatheria</taxon>
        <taxon>Chiroptera</taxon>
        <taxon>Yinpterochiroptera</taxon>
        <taxon>Pteropodoidea</taxon>
        <taxon>Pteropodidae</taxon>
        <taxon>Rousettinae</taxon>
        <taxon>Rousettus</taxon>
    </lineage>
</organism>
<dbReference type="Pfam" id="PF03764">
    <property type="entry name" value="EFG_IV"/>
    <property type="match status" value="1"/>
</dbReference>
<dbReference type="Gene3D" id="3.30.230.10">
    <property type="match status" value="1"/>
</dbReference>
<evidence type="ECO:0000259" key="5">
    <source>
        <dbReference type="SMART" id="SM00889"/>
    </source>
</evidence>
<keyword evidence="3" id="KW-0342">GTP-binding</keyword>
<dbReference type="InterPro" id="IPR035647">
    <property type="entry name" value="EFG_III/V"/>
</dbReference>
<evidence type="ECO:0000256" key="1">
    <source>
        <dbReference type="ARBA" id="ARBA00022741"/>
    </source>
</evidence>
<name>A0A7J8EYN6_ROUAE</name>
<dbReference type="Proteomes" id="UP000593571">
    <property type="component" value="Unassembled WGS sequence"/>
</dbReference>
<dbReference type="EMBL" id="JACASE010000008">
    <property type="protein sequence ID" value="KAF6440597.1"/>
    <property type="molecule type" value="Genomic_DNA"/>
</dbReference>
<evidence type="ECO:0000256" key="2">
    <source>
        <dbReference type="ARBA" id="ARBA00022917"/>
    </source>
</evidence>
<protein>
    <submittedName>
        <fullName evidence="6">GTP dependent ribosome recycling factor mitochondrial 2</fullName>
    </submittedName>
</protein>
<dbReference type="SMART" id="SM00889">
    <property type="entry name" value="EFG_IV"/>
    <property type="match status" value="1"/>
</dbReference>
<evidence type="ECO:0000256" key="3">
    <source>
        <dbReference type="ARBA" id="ARBA00023134"/>
    </source>
</evidence>
<dbReference type="InterPro" id="IPR014721">
    <property type="entry name" value="Ribsml_uS5_D2-typ_fold_subgr"/>
</dbReference>
<keyword evidence="1" id="KW-0547">Nucleotide-binding</keyword>
<proteinExistence type="predicted"/>
<reference evidence="6 7" key="1">
    <citation type="journal article" date="2020" name="Nature">
        <title>Six reference-quality genomes reveal evolution of bat adaptations.</title>
        <authorList>
            <person name="Jebb D."/>
            <person name="Huang Z."/>
            <person name="Pippel M."/>
            <person name="Hughes G.M."/>
            <person name="Lavrichenko K."/>
            <person name="Devanna P."/>
            <person name="Winkler S."/>
            <person name="Jermiin L.S."/>
            <person name="Skirmuntt E.C."/>
            <person name="Katzourakis A."/>
            <person name="Burkitt-Gray L."/>
            <person name="Ray D.A."/>
            <person name="Sullivan K.A.M."/>
            <person name="Roscito J.G."/>
            <person name="Kirilenko B.M."/>
            <person name="Davalos L.M."/>
            <person name="Corthals A.P."/>
            <person name="Power M.L."/>
            <person name="Jones G."/>
            <person name="Ransome R.D."/>
            <person name="Dechmann D.K.N."/>
            <person name="Locatelli A.G."/>
            <person name="Puechmaille S.J."/>
            <person name="Fedrigo O."/>
            <person name="Jarvis E.D."/>
            <person name="Hiller M."/>
            <person name="Vernes S.C."/>
            <person name="Myers E.W."/>
            <person name="Teeling E.C."/>
        </authorList>
    </citation>
    <scope>NUCLEOTIDE SEQUENCE [LARGE SCALE GENOMIC DNA]</scope>
    <source>
        <strain evidence="6">MRouAeg1</strain>
        <tissue evidence="6">Muscle</tissue>
    </source>
</reference>
<dbReference type="FunFam" id="3.30.230.10:FF:000033">
    <property type="entry name" value="Ribosome-releasing factor 2, mitochondrial"/>
    <property type="match status" value="1"/>
</dbReference>
<evidence type="ECO:0000259" key="4">
    <source>
        <dbReference type="SMART" id="SM00838"/>
    </source>
</evidence>
<comment type="caution">
    <text evidence="6">The sequence shown here is derived from an EMBL/GenBank/DDBJ whole genome shotgun (WGS) entry which is preliminary data.</text>
</comment>
<evidence type="ECO:0000313" key="6">
    <source>
        <dbReference type="EMBL" id="KAF6440597.1"/>
    </source>
</evidence>
<dbReference type="InterPro" id="IPR005517">
    <property type="entry name" value="Transl_elong_EFG/EF2_IV"/>
</dbReference>